<feature type="signal peptide" evidence="2">
    <location>
        <begin position="1"/>
        <end position="20"/>
    </location>
</feature>
<dbReference type="STRING" id="1123323.SAMN05216245_10916"/>
<organism evidence="3 4">
    <name type="scientific">Succiniclasticum ruminis DSM 9236</name>
    <dbReference type="NCBI Taxonomy" id="1123323"/>
    <lineage>
        <taxon>Bacteria</taxon>
        <taxon>Bacillati</taxon>
        <taxon>Bacillota</taxon>
        <taxon>Negativicutes</taxon>
        <taxon>Acidaminococcales</taxon>
        <taxon>Acidaminococcaceae</taxon>
        <taxon>Succiniclasticum</taxon>
    </lineage>
</organism>
<protein>
    <submittedName>
        <fullName evidence="3">Uncharacterized protein</fullName>
    </submittedName>
</protein>
<evidence type="ECO:0000256" key="1">
    <source>
        <dbReference type="SAM" id="MobiDB-lite"/>
    </source>
</evidence>
<dbReference type="OrthoDB" id="9817164at2"/>
<name>A0A1I2BHW1_9FIRM</name>
<gene>
    <name evidence="3" type="ORF">SAMN05216245_10916</name>
</gene>
<dbReference type="Proteomes" id="UP000198896">
    <property type="component" value="Unassembled WGS sequence"/>
</dbReference>
<evidence type="ECO:0000313" key="3">
    <source>
        <dbReference type="EMBL" id="SFE55792.1"/>
    </source>
</evidence>
<sequence length="482" mass="50836">MKKLFALILSFCLFCGIAFAEGETPADNTNTGENKQGSLNLGSLPERKTMSSLEDVLTPQDADRIQKAVSDALVSFAEKDAALSVEAWSEKVLQEKMENASKSRVTEISLEIQDAIRETEEQNRSLAEAVKNGESKKSWMDGQLKKYITKAVELTGDAPKVTSNGRNNGFTIAGKNWKGQALSDREARLMRDDLEQDRDSGIKTAVAVGLVLAADSGRVSIMNQAAPRQLTMIAINAVEEAKTVLKVKKGIITGKEGVDKLTDTAMTSLIGMLAGFDYKQIGFLAGTAAGTAAGGALEGATGGISLGSITINGALLGAYFGEKIGSRIGESINATMDEKLKVRIITEFESFLGGTVATVLNIHDVQKALDSMEKESDIKLTEEAAKAVTRAKDGAVSFGTSVGETVKDWGNSAGSTMKSWGSSAKSSVKDWGSSAGSTIKSWGSSISDFFGNAGQSIGRGWNGLVDKVKSAVSAIPGLLSFA</sequence>
<reference evidence="3 4" key="1">
    <citation type="submission" date="2016-10" db="EMBL/GenBank/DDBJ databases">
        <authorList>
            <person name="de Groot N.N."/>
        </authorList>
    </citation>
    <scope>NUCLEOTIDE SEQUENCE [LARGE SCALE GENOMIC DNA]</scope>
    <source>
        <strain evidence="3 4">DSM 9236</strain>
    </source>
</reference>
<evidence type="ECO:0000313" key="4">
    <source>
        <dbReference type="Proteomes" id="UP000198896"/>
    </source>
</evidence>
<proteinExistence type="predicted"/>
<dbReference type="RefSeq" id="WP_093913591.1">
    <property type="nucleotide sequence ID" value="NZ_FONL01000009.1"/>
</dbReference>
<evidence type="ECO:0000256" key="2">
    <source>
        <dbReference type="SAM" id="SignalP"/>
    </source>
</evidence>
<keyword evidence="4" id="KW-1185">Reference proteome</keyword>
<dbReference type="AlphaFoldDB" id="A0A1I2BHW1"/>
<dbReference type="EMBL" id="FONL01000009">
    <property type="protein sequence ID" value="SFE55792.1"/>
    <property type="molecule type" value="Genomic_DNA"/>
</dbReference>
<accession>A0A1I2BHW1</accession>
<feature type="region of interest" description="Disordered" evidence="1">
    <location>
        <begin position="25"/>
        <end position="44"/>
    </location>
</feature>
<feature type="compositionally biased region" description="Polar residues" evidence="1">
    <location>
        <begin position="26"/>
        <end position="41"/>
    </location>
</feature>
<feature type="chain" id="PRO_5011486952" evidence="2">
    <location>
        <begin position="21"/>
        <end position="482"/>
    </location>
</feature>
<keyword evidence="2" id="KW-0732">Signal</keyword>